<dbReference type="Gene3D" id="1.20.120.1770">
    <property type="match status" value="1"/>
</dbReference>
<feature type="domain" description="FAD-binding FR-type" evidence="15">
    <location>
        <begin position="455"/>
        <end position="579"/>
    </location>
</feature>
<dbReference type="CDD" id="cd09631">
    <property type="entry name" value="DOMON_DOH"/>
    <property type="match status" value="1"/>
</dbReference>
<keyword evidence="10 12" id="KW-0472">Membrane</keyword>
<feature type="transmembrane region" description="Helical" evidence="12">
    <location>
        <begin position="212"/>
        <end position="234"/>
    </location>
</feature>
<evidence type="ECO:0000256" key="4">
    <source>
        <dbReference type="ARBA" id="ARBA00022630"/>
    </source>
</evidence>
<dbReference type="InterPro" id="IPR001834">
    <property type="entry name" value="CBR-like"/>
</dbReference>
<evidence type="ECO:0000313" key="17">
    <source>
        <dbReference type="Proteomes" id="UP000187209"/>
    </source>
</evidence>
<proteinExistence type="predicted"/>
<dbReference type="SUPFAM" id="SSF52343">
    <property type="entry name" value="Ferredoxin reductase-like, C-terminal NADP-linked domain"/>
    <property type="match status" value="1"/>
</dbReference>
<feature type="transmembrane region" description="Helical" evidence="12">
    <location>
        <begin position="321"/>
        <end position="340"/>
    </location>
</feature>
<evidence type="ECO:0000256" key="11">
    <source>
        <dbReference type="PIRSR" id="PIRSR601834-1"/>
    </source>
</evidence>
<dbReference type="SUPFAM" id="SSF49344">
    <property type="entry name" value="CBD9-like"/>
    <property type="match status" value="1"/>
</dbReference>
<comment type="caution">
    <text evidence="16">The sequence shown here is derived from an EMBL/GenBank/DDBJ whole genome shotgun (WGS) entry which is preliminary data.</text>
</comment>
<reference evidence="16 17" key="1">
    <citation type="submission" date="2016-11" db="EMBL/GenBank/DDBJ databases">
        <title>The macronuclear genome of Stentor coeruleus: a giant cell with tiny introns.</title>
        <authorList>
            <person name="Slabodnick M."/>
            <person name="Ruby J.G."/>
            <person name="Reiff S.B."/>
            <person name="Swart E.C."/>
            <person name="Gosai S."/>
            <person name="Prabakaran S."/>
            <person name="Witkowska E."/>
            <person name="Larue G.E."/>
            <person name="Fisher S."/>
            <person name="Freeman R.M."/>
            <person name="Gunawardena J."/>
            <person name="Chu W."/>
            <person name="Stover N.A."/>
            <person name="Gregory B.D."/>
            <person name="Nowacki M."/>
            <person name="Derisi J."/>
            <person name="Roy S.W."/>
            <person name="Marshall W.F."/>
            <person name="Sood P."/>
        </authorList>
    </citation>
    <scope>NUCLEOTIDE SEQUENCE [LARGE SCALE GENOMIC DNA]</scope>
    <source>
        <strain evidence="16">WM001</strain>
    </source>
</reference>
<organism evidence="16 17">
    <name type="scientific">Stentor coeruleus</name>
    <dbReference type="NCBI Taxonomy" id="5963"/>
    <lineage>
        <taxon>Eukaryota</taxon>
        <taxon>Sar</taxon>
        <taxon>Alveolata</taxon>
        <taxon>Ciliophora</taxon>
        <taxon>Postciliodesmatophora</taxon>
        <taxon>Heterotrichea</taxon>
        <taxon>Heterotrichida</taxon>
        <taxon>Stentoridae</taxon>
        <taxon>Stentor</taxon>
    </lineage>
</organism>
<dbReference type="Pfam" id="PF03351">
    <property type="entry name" value="DOMON"/>
    <property type="match status" value="1"/>
</dbReference>
<feature type="binding site" evidence="11">
    <location>
        <position position="513"/>
    </location>
    <ligand>
        <name>FAD</name>
        <dbReference type="ChEBI" id="CHEBI:57692"/>
    </ligand>
</feature>
<keyword evidence="4 11" id="KW-0285">Flavoprotein</keyword>
<feature type="signal peptide" evidence="13">
    <location>
        <begin position="1"/>
        <end position="20"/>
    </location>
</feature>
<keyword evidence="9" id="KW-0560">Oxidoreductase</keyword>
<accession>A0A1R2BJ35</accession>
<keyword evidence="3" id="KW-0813">Transport</keyword>
<dbReference type="Proteomes" id="UP000187209">
    <property type="component" value="Unassembled WGS sequence"/>
</dbReference>
<keyword evidence="5 12" id="KW-0812">Transmembrane</keyword>
<dbReference type="Gene3D" id="2.40.30.10">
    <property type="entry name" value="Translation factors"/>
    <property type="match status" value="1"/>
</dbReference>
<dbReference type="SMART" id="SM00664">
    <property type="entry name" value="DoH"/>
    <property type="match status" value="1"/>
</dbReference>
<comment type="subcellular location">
    <subcellularLocation>
        <location evidence="2">Membrane</location>
    </subcellularLocation>
</comment>
<dbReference type="AlphaFoldDB" id="A0A1R2BJ35"/>
<sequence>MLKGILFLGIFLIYFQSAYSLEQKLDSKMTLGWEISGDEILITLKCKIELGYCSVGFRSTMSDCDMVAALNFGDSVMIMDFWSVDHSEPKPDEAEGGTNDLVKVSGGLDSNNEIDVTFKRKLVTGDIYDNDIYPDEIGHITWAYRDNKLGWSEHSYYSSAGFTFATKESEMYFSENLDEKFNHGNSLTFSWLGLAVIGILAARYFRHNCCWVYVHTILLLVASLITIINSSRLYSEAKFKKYELGEAIYFHSRLGQFMMSLVIGECIFGFVSLYFVLFTKNLHGSKLMGKAHKAVGYTLLISGLINCFLGWGLYIPYFGRVGTVGGIIIIIIVFVAFQIYQVCKRNRFTKASISLPDMTHIEAMEKIRNGSKYMFADDLVVNVRFFGISHPGGAYMINDCIGEDTGKYMVGCSSYGAEFNPFKHSEKAFSFLKNLAIARIPYPSGYIITPDTSERHLMEFVLLQKEKLNEHTFLFYFKSDFFKMPERCTESLWLGKHFLFIMKKRFKRIRRYYSSLFVDLDNWKNELGLPVSGNTIREDGLVRFIVKVYQGGLMTSKLNDLKIGETLTIKGPLGPGLLLEEFKGNYLAFAGGTGLVPFLDLVHMAYKLSDKLTGFHLTLFVFFRNIKDGFAFDILEKIADSNEDWFRLIIVVEEYGNKGKVPEMIKNELMKEIKLAWICGPSGFNRNYANILAEGGVKRDRIIVM</sequence>
<dbReference type="InterPro" id="IPR008333">
    <property type="entry name" value="Cbr1-like_FAD-bd_dom"/>
</dbReference>
<protein>
    <recommendedName>
        <fullName evidence="18">DOMON domain-containing protein</fullName>
    </recommendedName>
</protein>
<evidence type="ECO:0000256" key="2">
    <source>
        <dbReference type="ARBA" id="ARBA00004370"/>
    </source>
</evidence>
<dbReference type="InterPro" id="IPR006593">
    <property type="entry name" value="Cyt_b561/ferric_Rdtase_TM"/>
</dbReference>
<dbReference type="InterPro" id="IPR039261">
    <property type="entry name" value="FNR_nucleotide-bd"/>
</dbReference>
<gene>
    <name evidence="16" type="ORF">SteCoe_23732</name>
</gene>
<evidence type="ECO:0000256" key="8">
    <source>
        <dbReference type="ARBA" id="ARBA00022989"/>
    </source>
</evidence>
<dbReference type="Pfam" id="PF03188">
    <property type="entry name" value="Cytochrom_B561"/>
    <property type="match status" value="1"/>
</dbReference>
<dbReference type="PANTHER" id="PTHR19370">
    <property type="entry name" value="NADH-CYTOCHROME B5 REDUCTASE"/>
    <property type="match status" value="1"/>
</dbReference>
<feature type="binding site" evidence="11">
    <location>
        <position position="545"/>
    </location>
    <ligand>
        <name>FAD</name>
        <dbReference type="ChEBI" id="CHEBI:57692"/>
    </ligand>
</feature>
<evidence type="ECO:0000256" key="7">
    <source>
        <dbReference type="ARBA" id="ARBA00022982"/>
    </source>
</evidence>
<keyword evidence="13" id="KW-0732">Signal</keyword>
<evidence type="ECO:0000256" key="13">
    <source>
        <dbReference type="SAM" id="SignalP"/>
    </source>
</evidence>
<feature type="binding site" evidence="11">
    <location>
        <position position="511"/>
    </location>
    <ligand>
        <name>FAD</name>
        <dbReference type="ChEBI" id="CHEBI:57692"/>
    </ligand>
</feature>
<comment type="cofactor">
    <cofactor evidence="1 11">
        <name>FAD</name>
        <dbReference type="ChEBI" id="CHEBI:57692"/>
    </cofactor>
</comment>
<dbReference type="InterPro" id="IPR045266">
    <property type="entry name" value="DOH_DOMON"/>
</dbReference>
<keyword evidence="8 12" id="KW-1133">Transmembrane helix</keyword>
<name>A0A1R2BJ35_9CILI</name>
<evidence type="ECO:0000256" key="10">
    <source>
        <dbReference type="ARBA" id="ARBA00023136"/>
    </source>
</evidence>
<dbReference type="Gene3D" id="3.40.50.80">
    <property type="entry name" value="Nucleotide-binding domain of ferredoxin-NADP reductase (FNR) module"/>
    <property type="match status" value="1"/>
</dbReference>
<evidence type="ECO:0000313" key="16">
    <source>
        <dbReference type="EMBL" id="OMJ76797.1"/>
    </source>
</evidence>
<keyword evidence="17" id="KW-1185">Reference proteome</keyword>
<evidence type="ECO:0008006" key="18">
    <source>
        <dbReference type="Google" id="ProtNLM"/>
    </source>
</evidence>
<dbReference type="OrthoDB" id="2419613at2759"/>
<dbReference type="Pfam" id="PF00970">
    <property type="entry name" value="FAD_binding_6"/>
    <property type="match status" value="1"/>
</dbReference>
<feature type="domain" description="DOMON" evidence="14">
    <location>
        <begin position="27"/>
        <end position="145"/>
    </location>
</feature>
<dbReference type="InterPro" id="IPR017927">
    <property type="entry name" value="FAD-bd_FR_type"/>
</dbReference>
<dbReference type="EMBL" id="MPUH01000610">
    <property type="protein sequence ID" value="OMJ76797.1"/>
    <property type="molecule type" value="Genomic_DNA"/>
</dbReference>
<dbReference type="InterPro" id="IPR036400">
    <property type="entry name" value="Cyt_B5-like_heme/steroid_sf"/>
</dbReference>
<feature type="binding site" evidence="11">
    <location>
        <position position="547"/>
    </location>
    <ligand>
        <name>FAD</name>
        <dbReference type="ChEBI" id="CHEBI:57692"/>
    </ligand>
</feature>
<dbReference type="GO" id="GO:0016491">
    <property type="term" value="F:oxidoreductase activity"/>
    <property type="evidence" value="ECO:0007669"/>
    <property type="project" value="UniProtKB-KW"/>
</dbReference>
<dbReference type="GO" id="GO:0016020">
    <property type="term" value="C:membrane"/>
    <property type="evidence" value="ECO:0007669"/>
    <property type="project" value="UniProtKB-SubCell"/>
</dbReference>
<feature type="transmembrane region" description="Helical" evidence="12">
    <location>
        <begin position="187"/>
        <end position="205"/>
    </location>
</feature>
<evidence type="ECO:0000256" key="6">
    <source>
        <dbReference type="ARBA" id="ARBA00022827"/>
    </source>
</evidence>
<feature type="transmembrane region" description="Helical" evidence="12">
    <location>
        <begin position="297"/>
        <end position="315"/>
    </location>
</feature>
<evidence type="ECO:0000256" key="1">
    <source>
        <dbReference type="ARBA" id="ARBA00001974"/>
    </source>
</evidence>
<evidence type="ECO:0000256" key="9">
    <source>
        <dbReference type="ARBA" id="ARBA00023002"/>
    </source>
</evidence>
<feature type="binding site" evidence="11">
    <location>
        <position position="554"/>
    </location>
    <ligand>
        <name>FAD</name>
        <dbReference type="ChEBI" id="CHEBI:57692"/>
    </ligand>
</feature>
<dbReference type="InterPro" id="IPR005018">
    <property type="entry name" value="DOMON_domain"/>
</dbReference>
<feature type="chain" id="PRO_5012683965" description="DOMON domain-containing protein" evidence="13">
    <location>
        <begin position="21"/>
        <end position="705"/>
    </location>
</feature>
<keyword evidence="6 11" id="KW-0274">FAD</keyword>
<evidence type="ECO:0000259" key="14">
    <source>
        <dbReference type="PROSITE" id="PS50836"/>
    </source>
</evidence>
<dbReference type="PROSITE" id="PS50836">
    <property type="entry name" value="DOMON"/>
    <property type="match status" value="1"/>
</dbReference>
<dbReference type="InterPro" id="IPR017938">
    <property type="entry name" value="Riboflavin_synthase-like_b-brl"/>
</dbReference>
<evidence type="ECO:0000256" key="3">
    <source>
        <dbReference type="ARBA" id="ARBA00022448"/>
    </source>
</evidence>
<evidence type="ECO:0000259" key="15">
    <source>
        <dbReference type="PROSITE" id="PS51384"/>
    </source>
</evidence>
<dbReference type="PROSITE" id="PS51384">
    <property type="entry name" value="FAD_FR"/>
    <property type="match status" value="1"/>
</dbReference>
<dbReference type="SUPFAM" id="SSF55856">
    <property type="entry name" value="Cytochrome b5-like heme/steroid binding domain"/>
    <property type="match status" value="1"/>
</dbReference>
<evidence type="ECO:0000256" key="5">
    <source>
        <dbReference type="ARBA" id="ARBA00022692"/>
    </source>
</evidence>
<feature type="transmembrane region" description="Helical" evidence="12">
    <location>
        <begin position="254"/>
        <end position="277"/>
    </location>
</feature>
<evidence type="ECO:0000256" key="12">
    <source>
        <dbReference type="SAM" id="Phobius"/>
    </source>
</evidence>
<keyword evidence="7" id="KW-0249">Electron transport</keyword>
<dbReference type="SUPFAM" id="SSF63380">
    <property type="entry name" value="Riboflavin synthase domain-like"/>
    <property type="match status" value="1"/>
</dbReference>